<dbReference type="InterPro" id="IPR056908">
    <property type="entry name" value="Gp80-like"/>
</dbReference>
<comment type="caution">
    <text evidence="1">The sequence shown here is derived from an EMBL/GenBank/DDBJ whole genome shotgun (WGS) entry which is preliminary data.</text>
</comment>
<protein>
    <submittedName>
        <fullName evidence="1">Uncharacterized protein</fullName>
    </submittedName>
</protein>
<organism evidence="1 2">
    <name type="scientific">Luteimonas cucumeris</name>
    <dbReference type="NCBI Taxonomy" id="985012"/>
    <lineage>
        <taxon>Bacteria</taxon>
        <taxon>Pseudomonadati</taxon>
        <taxon>Pseudomonadota</taxon>
        <taxon>Gammaproteobacteria</taxon>
        <taxon>Lysobacterales</taxon>
        <taxon>Lysobacteraceae</taxon>
        <taxon>Luteimonas</taxon>
    </lineage>
</organism>
<proteinExistence type="predicted"/>
<reference evidence="1 2" key="1">
    <citation type="journal article" date="2015" name="Stand. Genomic Sci.">
        <title>Genomic Encyclopedia of Bacterial and Archaeal Type Strains, Phase III: the genomes of soil and plant-associated and newly described type strains.</title>
        <authorList>
            <person name="Whitman W.B."/>
            <person name="Woyke T."/>
            <person name="Klenk H.P."/>
            <person name="Zhou Y."/>
            <person name="Lilburn T.G."/>
            <person name="Beck B.J."/>
            <person name="De Vos P."/>
            <person name="Vandamme P."/>
            <person name="Eisen J.A."/>
            <person name="Garrity G."/>
            <person name="Hugenholtz P."/>
            <person name="Kyrpides N.C."/>
        </authorList>
    </citation>
    <scope>NUCLEOTIDE SEQUENCE [LARGE SCALE GENOMIC DNA]</scope>
    <source>
        <strain evidence="1 2">CGMCC 1.10821</strain>
    </source>
</reference>
<gene>
    <name evidence="1" type="ORF">IP90_00941</name>
</gene>
<sequence length="192" mass="19349">MSFTTAAKNTALNAISPDFISLHSGFPGNTGANELAGSGYARVAASFNSASGGVRTITAAVNFTVGAGHTVRWAGLWQAGSFVGYSPNGGNPKEFIASAATDVVTCLAHGYADTQKIVFYGDTVPAGLTEGTVYFVRDATTDTFKVAATSGGAAIDLTGTGSTGCVVSAIVEDVYGGASTHTVNSWSLGAIF</sequence>
<dbReference type="Pfam" id="PF23140">
    <property type="entry name" value="Gp80"/>
    <property type="match status" value="1"/>
</dbReference>
<evidence type="ECO:0000313" key="1">
    <source>
        <dbReference type="EMBL" id="TWI04803.1"/>
    </source>
</evidence>
<keyword evidence="2" id="KW-1185">Reference proteome</keyword>
<dbReference type="OrthoDB" id="9780723at2"/>
<dbReference type="Proteomes" id="UP000315167">
    <property type="component" value="Unassembled WGS sequence"/>
</dbReference>
<dbReference type="RefSeq" id="WP_144898463.1">
    <property type="nucleotide sequence ID" value="NZ_VLKN01000002.1"/>
</dbReference>
<name>A0A562LAV9_9GAMM</name>
<dbReference type="AlphaFoldDB" id="A0A562LAV9"/>
<accession>A0A562LAV9</accession>
<evidence type="ECO:0000313" key="2">
    <source>
        <dbReference type="Proteomes" id="UP000315167"/>
    </source>
</evidence>
<dbReference type="EMBL" id="VLKN01000002">
    <property type="protein sequence ID" value="TWI04803.1"/>
    <property type="molecule type" value="Genomic_DNA"/>
</dbReference>